<name>A0A437A2M6_ARTFL</name>
<keyword evidence="2" id="KW-1185">Reference proteome</keyword>
<accession>A0A437A2M6</accession>
<dbReference type="Proteomes" id="UP000283090">
    <property type="component" value="Unassembled WGS sequence"/>
</dbReference>
<gene>
    <name evidence="1" type="ORF">DFL_003720</name>
</gene>
<reference evidence="1 2" key="1">
    <citation type="submission" date="2019-01" db="EMBL/GenBank/DDBJ databases">
        <title>Intercellular communication is required for trap formation in the nematode-trapping fungus Duddingtonia flagrans.</title>
        <authorList>
            <person name="Youssar L."/>
            <person name="Wernet V."/>
            <person name="Hensel N."/>
            <person name="Hildebrandt H.-G."/>
            <person name="Fischer R."/>
        </authorList>
    </citation>
    <scope>NUCLEOTIDE SEQUENCE [LARGE SCALE GENOMIC DNA]</scope>
    <source>
        <strain evidence="1 2">CBS H-5679</strain>
    </source>
</reference>
<protein>
    <submittedName>
        <fullName evidence="1">Uncharacterized protein</fullName>
    </submittedName>
</protein>
<dbReference type="VEuPathDB" id="FungiDB:DFL_003720"/>
<organism evidence="1 2">
    <name type="scientific">Arthrobotrys flagrans</name>
    <name type="common">Nematode-trapping fungus</name>
    <name type="synonym">Trichothecium flagrans</name>
    <dbReference type="NCBI Taxonomy" id="97331"/>
    <lineage>
        <taxon>Eukaryota</taxon>
        <taxon>Fungi</taxon>
        <taxon>Dikarya</taxon>
        <taxon>Ascomycota</taxon>
        <taxon>Pezizomycotina</taxon>
        <taxon>Orbiliomycetes</taxon>
        <taxon>Orbiliales</taxon>
        <taxon>Orbiliaceae</taxon>
        <taxon>Arthrobotrys</taxon>
    </lineage>
</organism>
<evidence type="ECO:0000313" key="2">
    <source>
        <dbReference type="Proteomes" id="UP000283090"/>
    </source>
</evidence>
<proteinExistence type="predicted"/>
<sequence length="109" mass="11994">MREGIGLKILGNSNYRIKTLPKRIEPSRPEFVTIPEGQLPKITPTHRAKKSLVKEPQLLDLYVVSDIKTEWIQPQDTLGSTASAAEESTPENVNATTWAIIAPGFAAVL</sequence>
<dbReference type="EMBL" id="SAEB01000006">
    <property type="protein sequence ID" value="RVD85396.1"/>
    <property type="molecule type" value="Genomic_DNA"/>
</dbReference>
<dbReference type="RefSeq" id="XP_067490940.1">
    <property type="nucleotide sequence ID" value="XM_067632697.1"/>
</dbReference>
<comment type="caution">
    <text evidence="1">The sequence shown here is derived from an EMBL/GenBank/DDBJ whole genome shotgun (WGS) entry which is preliminary data.</text>
</comment>
<dbReference type="AlphaFoldDB" id="A0A437A2M6"/>
<dbReference type="GeneID" id="93586031"/>
<evidence type="ECO:0000313" key="1">
    <source>
        <dbReference type="EMBL" id="RVD85396.1"/>
    </source>
</evidence>